<dbReference type="RefSeq" id="WP_086889780.1">
    <property type="nucleotide sequence ID" value="NZ_CP019893.1"/>
</dbReference>
<reference evidence="3" key="1">
    <citation type="submission" date="2017-02" db="EMBL/GenBank/DDBJ databases">
        <title>Natronthermophilus aegyptiacus gen. nov.,sp. nov., an aerobic, extremely halophilic alkalithermophilic archaeon isolated from the athalassohaline Wadi An Natrun, Egypt.</title>
        <authorList>
            <person name="Zhao B."/>
        </authorList>
    </citation>
    <scope>NUCLEOTIDE SEQUENCE [LARGE SCALE GENOMIC DNA]</scope>
    <source>
        <strain evidence="3">JW/NM-HA 15</strain>
    </source>
</reference>
<dbReference type="GeneID" id="32895988"/>
<evidence type="ECO:0000313" key="2">
    <source>
        <dbReference type="EMBL" id="ARS91409.1"/>
    </source>
</evidence>
<accession>A0A2Z2HVT2</accession>
<proteinExistence type="predicted"/>
<dbReference type="Proteomes" id="UP000250088">
    <property type="component" value="Chromosome"/>
</dbReference>
<organism evidence="2 3">
    <name type="scientific">Natrarchaeobaculum aegyptiacum</name>
    <dbReference type="NCBI Taxonomy" id="745377"/>
    <lineage>
        <taxon>Archaea</taxon>
        <taxon>Methanobacteriati</taxon>
        <taxon>Methanobacteriota</taxon>
        <taxon>Stenosarchaea group</taxon>
        <taxon>Halobacteria</taxon>
        <taxon>Halobacteriales</taxon>
        <taxon>Natrialbaceae</taxon>
        <taxon>Natrarchaeobaculum</taxon>
    </lineage>
</organism>
<keyword evidence="3" id="KW-1185">Reference proteome</keyword>
<evidence type="ECO:0000313" key="3">
    <source>
        <dbReference type="Proteomes" id="UP000250088"/>
    </source>
</evidence>
<sequence length="62" mass="7341">MDVNKLRRLDRHTFGVTLPKDDLRSEGLIDENGELVDDQHFYVQRTDDGEWTIKRIEQLELA</sequence>
<evidence type="ECO:0000259" key="1">
    <source>
        <dbReference type="Pfam" id="PF26227"/>
    </source>
</evidence>
<name>A0A2Z2HVT2_9EURY</name>
<dbReference type="EMBL" id="CP019893">
    <property type="protein sequence ID" value="ARS91409.1"/>
    <property type="molecule type" value="Genomic_DNA"/>
</dbReference>
<protein>
    <recommendedName>
        <fullName evidence="1">DUF8053 domain-containing protein</fullName>
    </recommendedName>
</protein>
<dbReference type="AlphaFoldDB" id="A0A2Z2HVT2"/>
<dbReference type="OrthoDB" id="201619at2157"/>
<gene>
    <name evidence="2" type="ORF">B1756_17905</name>
</gene>
<feature type="domain" description="DUF8053" evidence="1">
    <location>
        <begin position="4"/>
        <end position="58"/>
    </location>
</feature>
<dbReference type="KEGG" id="naj:B1756_17905"/>
<dbReference type="InterPro" id="IPR058366">
    <property type="entry name" value="DUF8053"/>
</dbReference>
<dbReference type="Pfam" id="PF26227">
    <property type="entry name" value="DUF8053"/>
    <property type="match status" value="1"/>
</dbReference>